<dbReference type="EnsemblPlants" id="AVESA.00010b.r2.1CG0080220.1">
    <property type="protein sequence ID" value="AVESA.00010b.r2.1CG0080220.1.CDS"/>
    <property type="gene ID" value="AVESA.00010b.r2.1CG0080220"/>
</dbReference>
<accession>A0ACD5TLL5</accession>
<reference evidence="1" key="1">
    <citation type="submission" date="2021-05" db="EMBL/GenBank/DDBJ databases">
        <authorList>
            <person name="Scholz U."/>
            <person name="Mascher M."/>
            <person name="Fiebig A."/>
        </authorList>
    </citation>
    <scope>NUCLEOTIDE SEQUENCE [LARGE SCALE GENOMIC DNA]</scope>
</reference>
<dbReference type="Proteomes" id="UP001732700">
    <property type="component" value="Chromosome 1C"/>
</dbReference>
<protein>
    <submittedName>
        <fullName evidence="1">Uncharacterized protein</fullName>
    </submittedName>
</protein>
<reference evidence="1" key="2">
    <citation type="submission" date="2025-09" db="UniProtKB">
        <authorList>
            <consortium name="EnsemblPlants"/>
        </authorList>
    </citation>
    <scope>IDENTIFICATION</scope>
</reference>
<organism evidence="1 2">
    <name type="scientific">Avena sativa</name>
    <name type="common">Oat</name>
    <dbReference type="NCBI Taxonomy" id="4498"/>
    <lineage>
        <taxon>Eukaryota</taxon>
        <taxon>Viridiplantae</taxon>
        <taxon>Streptophyta</taxon>
        <taxon>Embryophyta</taxon>
        <taxon>Tracheophyta</taxon>
        <taxon>Spermatophyta</taxon>
        <taxon>Magnoliopsida</taxon>
        <taxon>Liliopsida</taxon>
        <taxon>Poales</taxon>
        <taxon>Poaceae</taxon>
        <taxon>BOP clade</taxon>
        <taxon>Pooideae</taxon>
        <taxon>Poodae</taxon>
        <taxon>Poeae</taxon>
        <taxon>Poeae Chloroplast Group 1 (Aveneae type)</taxon>
        <taxon>Aveninae</taxon>
        <taxon>Avena</taxon>
    </lineage>
</organism>
<evidence type="ECO:0000313" key="1">
    <source>
        <dbReference type="EnsemblPlants" id="AVESA.00010b.r2.1CG0080220.1.CDS"/>
    </source>
</evidence>
<proteinExistence type="predicted"/>
<evidence type="ECO:0000313" key="2">
    <source>
        <dbReference type="Proteomes" id="UP001732700"/>
    </source>
</evidence>
<keyword evidence="2" id="KW-1185">Reference proteome</keyword>
<sequence>MYSPIALIDAISPTLISVIAYSSSIQCEKKYDNDVQVDRSMKAKELFKKSKAIVVEKERLDNDAAAKMQIIIVEGILKNQTKGPLSIMDSKVFAGNFVKQFPNTISTSDDFAMANMYSKGVKAAVVYSGTNRIGFECAWLLAFADTESTGRRIYAECGRKGKFDNINWENIEKNLDESGETTNPCDPFTMTSVYASIANSSGISTVDAKFLG</sequence>
<name>A0ACD5TLL5_AVESA</name>